<keyword evidence="2" id="KW-1185">Reference proteome</keyword>
<proteinExistence type="predicted"/>
<reference evidence="1" key="1">
    <citation type="submission" date="2022-10" db="EMBL/GenBank/DDBJ databases">
        <title>Complete Genome of Trichothecium roseum strain YXFP-22015, a Plant Pathogen Isolated from Citrus.</title>
        <authorList>
            <person name="Wang Y."/>
            <person name="Zhu L."/>
        </authorList>
    </citation>
    <scope>NUCLEOTIDE SEQUENCE</scope>
    <source>
        <strain evidence="1">YXFP-22015</strain>
    </source>
</reference>
<protein>
    <submittedName>
        <fullName evidence="1">Uncharacterized protein</fullName>
    </submittedName>
</protein>
<gene>
    <name evidence="1" type="ORF">N3K66_001919</name>
</gene>
<accession>A0ACC0V843</accession>
<dbReference type="Proteomes" id="UP001163324">
    <property type="component" value="Chromosome 2"/>
</dbReference>
<comment type="caution">
    <text evidence="1">The sequence shown here is derived from an EMBL/GenBank/DDBJ whole genome shotgun (WGS) entry which is preliminary data.</text>
</comment>
<name>A0ACC0V843_9HYPO</name>
<evidence type="ECO:0000313" key="1">
    <source>
        <dbReference type="EMBL" id="KAI9902567.1"/>
    </source>
</evidence>
<sequence>MTVKAIPTIATGANGVGSFILQCKKIELTYCEWGGSSRGMIGFIKSLFPRFAAAHPQIEFSVSPRPGRHPVITGHYINGRTKPVCVRNEEPYLILKKMELLRDANGEKLFRTTKPVHSEKESVRGIWSPYHGRGMPV</sequence>
<evidence type="ECO:0000313" key="2">
    <source>
        <dbReference type="Proteomes" id="UP001163324"/>
    </source>
</evidence>
<dbReference type="EMBL" id="CM047941">
    <property type="protein sequence ID" value="KAI9902567.1"/>
    <property type="molecule type" value="Genomic_DNA"/>
</dbReference>
<organism evidence="1 2">
    <name type="scientific">Trichothecium roseum</name>
    <dbReference type="NCBI Taxonomy" id="47278"/>
    <lineage>
        <taxon>Eukaryota</taxon>
        <taxon>Fungi</taxon>
        <taxon>Dikarya</taxon>
        <taxon>Ascomycota</taxon>
        <taxon>Pezizomycotina</taxon>
        <taxon>Sordariomycetes</taxon>
        <taxon>Hypocreomycetidae</taxon>
        <taxon>Hypocreales</taxon>
        <taxon>Hypocreales incertae sedis</taxon>
        <taxon>Trichothecium</taxon>
    </lineage>
</organism>